<evidence type="ECO:0000256" key="7">
    <source>
        <dbReference type="ARBA" id="ARBA00022833"/>
    </source>
</evidence>
<dbReference type="InterPro" id="IPR036390">
    <property type="entry name" value="WH_DNA-bd_sf"/>
</dbReference>
<dbReference type="AlphaFoldDB" id="A0A4Y6PP34"/>
<evidence type="ECO:0000256" key="5">
    <source>
        <dbReference type="ARBA" id="ARBA00022491"/>
    </source>
</evidence>
<sequence>MLPHFNNAGGVMSSDPTDQRVADAMEAFHQRLQDAGLKSTRQRDVIVERFFELDKHITADELLEEVREVQSRIGYATVYRTLKLLVEQDLALPKDFGDGQTRYDPIFDQDPQHDHIICVDCRKIVEFTDDMVNQRLEHLAEEMDYKIRRKKLELYAECHIPDCPNRSESSE</sequence>
<accession>A0A5B8Y4G7</accession>
<comment type="cofactor">
    <cofactor evidence="11">
        <name>Zn(2+)</name>
        <dbReference type="ChEBI" id="CHEBI:29105"/>
    </cofactor>
    <text evidence="11">Binds 1 zinc ion per subunit.</text>
</comment>
<feature type="binding site" evidence="11">
    <location>
        <position position="118"/>
    </location>
    <ligand>
        <name>Zn(2+)</name>
        <dbReference type="ChEBI" id="CHEBI:29105"/>
    </ligand>
</feature>
<dbReference type="Proteomes" id="UP000315995">
    <property type="component" value="Chromosome"/>
</dbReference>
<keyword evidence="12" id="KW-0408">Iron</keyword>
<dbReference type="EMBL" id="CP041186">
    <property type="protein sequence ID" value="QDG50082.1"/>
    <property type="molecule type" value="Genomic_DNA"/>
</dbReference>
<organism evidence="13 14">
    <name type="scientific">Persicimonas caeni</name>
    <dbReference type="NCBI Taxonomy" id="2292766"/>
    <lineage>
        <taxon>Bacteria</taxon>
        <taxon>Deltaproteobacteria</taxon>
        <taxon>Bradymonadales</taxon>
        <taxon>Bradymonadaceae</taxon>
        <taxon>Persicimonas</taxon>
    </lineage>
</organism>
<evidence type="ECO:0000256" key="6">
    <source>
        <dbReference type="ARBA" id="ARBA00022723"/>
    </source>
</evidence>
<feature type="binding site" evidence="11">
    <location>
        <position position="121"/>
    </location>
    <ligand>
        <name>Zn(2+)</name>
        <dbReference type="ChEBI" id="CHEBI:29105"/>
    </ligand>
</feature>
<evidence type="ECO:0000313" key="14">
    <source>
        <dbReference type="Proteomes" id="UP000315995"/>
    </source>
</evidence>
<dbReference type="SUPFAM" id="SSF46785">
    <property type="entry name" value="Winged helix' DNA-binding domain"/>
    <property type="match status" value="1"/>
</dbReference>
<feature type="binding site" evidence="11">
    <location>
        <position position="158"/>
    </location>
    <ligand>
        <name>Zn(2+)</name>
        <dbReference type="ChEBI" id="CHEBI:29105"/>
    </ligand>
</feature>
<protein>
    <submittedName>
        <fullName evidence="13">Transcriptional repressor</fullName>
    </submittedName>
</protein>
<comment type="cofactor">
    <cofactor evidence="12">
        <name>Mn(2+)</name>
        <dbReference type="ChEBI" id="CHEBI:29035"/>
    </cofactor>
    <cofactor evidence="12">
        <name>Fe(2+)</name>
        <dbReference type="ChEBI" id="CHEBI:29033"/>
    </cofactor>
    <text evidence="12">Binds 1 Mn(2+) or Fe(2+) ion per subunit.</text>
</comment>
<keyword evidence="4" id="KW-0963">Cytoplasm</keyword>
<evidence type="ECO:0000256" key="10">
    <source>
        <dbReference type="ARBA" id="ARBA00023163"/>
    </source>
</evidence>
<evidence type="ECO:0000256" key="1">
    <source>
        <dbReference type="ARBA" id="ARBA00004496"/>
    </source>
</evidence>
<evidence type="ECO:0000313" key="13">
    <source>
        <dbReference type="EMBL" id="QDG50082.1"/>
    </source>
</evidence>
<evidence type="ECO:0000256" key="3">
    <source>
        <dbReference type="ARBA" id="ARBA00011738"/>
    </source>
</evidence>
<dbReference type="GO" id="GO:0008270">
    <property type="term" value="F:zinc ion binding"/>
    <property type="evidence" value="ECO:0007669"/>
    <property type="project" value="TreeGrafter"/>
</dbReference>
<dbReference type="Gene3D" id="3.30.1490.190">
    <property type="match status" value="1"/>
</dbReference>
<evidence type="ECO:0000256" key="12">
    <source>
        <dbReference type="PIRSR" id="PIRSR602481-2"/>
    </source>
</evidence>
<keyword evidence="6 11" id="KW-0479">Metal-binding</keyword>
<dbReference type="GO" id="GO:0005829">
    <property type="term" value="C:cytosol"/>
    <property type="evidence" value="ECO:0007669"/>
    <property type="project" value="TreeGrafter"/>
</dbReference>
<comment type="subunit">
    <text evidence="3">Homodimer.</text>
</comment>
<evidence type="ECO:0000256" key="4">
    <source>
        <dbReference type="ARBA" id="ARBA00022490"/>
    </source>
</evidence>
<dbReference type="OrthoDB" id="8659436at2"/>
<keyword evidence="5" id="KW-0678">Repressor</keyword>
<evidence type="ECO:0000256" key="9">
    <source>
        <dbReference type="ARBA" id="ARBA00023125"/>
    </source>
</evidence>
<dbReference type="PANTHER" id="PTHR33202:SF2">
    <property type="entry name" value="FERRIC UPTAKE REGULATION PROTEIN"/>
    <property type="match status" value="1"/>
</dbReference>
<reference evidence="13 14" key="1">
    <citation type="submission" date="2019-06" db="EMBL/GenBank/DDBJ databases">
        <title>Persicimonas caeni gen. nov., sp. nov., a predatory bacterium isolated from solar saltern.</title>
        <authorList>
            <person name="Wang S."/>
        </authorList>
    </citation>
    <scope>NUCLEOTIDE SEQUENCE [LARGE SCALE GENOMIC DNA]</scope>
    <source>
        <strain evidence="13 14">YN101</strain>
    </source>
</reference>
<dbReference type="CDD" id="cd07153">
    <property type="entry name" value="Fur_like"/>
    <property type="match status" value="1"/>
</dbReference>
<keyword evidence="7 11" id="KW-0862">Zinc</keyword>
<keyword evidence="8" id="KW-0805">Transcription regulation</keyword>
<evidence type="ECO:0000256" key="8">
    <source>
        <dbReference type="ARBA" id="ARBA00023015"/>
    </source>
</evidence>
<keyword evidence="10" id="KW-0804">Transcription</keyword>
<dbReference type="GO" id="GO:0045892">
    <property type="term" value="P:negative regulation of DNA-templated transcription"/>
    <property type="evidence" value="ECO:0007669"/>
    <property type="project" value="TreeGrafter"/>
</dbReference>
<evidence type="ECO:0000256" key="11">
    <source>
        <dbReference type="PIRSR" id="PIRSR602481-1"/>
    </source>
</evidence>
<dbReference type="GO" id="GO:1900705">
    <property type="term" value="P:negative regulation of siderophore biosynthetic process"/>
    <property type="evidence" value="ECO:0007669"/>
    <property type="project" value="TreeGrafter"/>
</dbReference>
<dbReference type="PANTHER" id="PTHR33202">
    <property type="entry name" value="ZINC UPTAKE REGULATION PROTEIN"/>
    <property type="match status" value="1"/>
</dbReference>
<proteinExistence type="inferred from homology"/>
<dbReference type="InterPro" id="IPR002481">
    <property type="entry name" value="FUR"/>
</dbReference>
<name>A0A4Y6PP34_PERCE</name>
<accession>A0A4Y6PP34</accession>
<comment type="similarity">
    <text evidence="2">Belongs to the Fur family.</text>
</comment>
<feature type="binding site" evidence="11">
    <location>
        <position position="163"/>
    </location>
    <ligand>
        <name>Zn(2+)</name>
        <dbReference type="ChEBI" id="CHEBI:29105"/>
    </ligand>
</feature>
<feature type="binding site" evidence="12">
    <location>
        <position position="114"/>
    </location>
    <ligand>
        <name>Fe cation</name>
        <dbReference type="ChEBI" id="CHEBI:24875"/>
    </ligand>
</feature>
<dbReference type="InterPro" id="IPR043135">
    <property type="entry name" value="Fur_C"/>
</dbReference>
<dbReference type="GO" id="GO:0000976">
    <property type="term" value="F:transcription cis-regulatory region binding"/>
    <property type="evidence" value="ECO:0007669"/>
    <property type="project" value="TreeGrafter"/>
</dbReference>
<dbReference type="GO" id="GO:0003700">
    <property type="term" value="F:DNA-binding transcription factor activity"/>
    <property type="evidence" value="ECO:0007669"/>
    <property type="project" value="InterPro"/>
</dbReference>
<dbReference type="Pfam" id="PF01475">
    <property type="entry name" value="FUR"/>
    <property type="match status" value="1"/>
</dbReference>
<gene>
    <name evidence="13" type="ORF">FIV42_04825</name>
</gene>
<keyword evidence="14" id="KW-1185">Reference proteome</keyword>
<evidence type="ECO:0000256" key="2">
    <source>
        <dbReference type="ARBA" id="ARBA00007957"/>
    </source>
</evidence>
<dbReference type="Gene3D" id="1.10.10.10">
    <property type="entry name" value="Winged helix-like DNA-binding domain superfamily/Winged helix DNA-binding domain"/>
    <property type="match status" value="1"/>
</dbReference>
<dbReference type="InterPro" id="IPR036388">
    <property type="entry name" value="WH-like_DNA-bd_sf"/>
</dbReference>
<keyword evidence="9" id="KW-0238">DNA-binding</keyword>
<comment type="subcellular location">
    <subcellularLocation>
        <location evidence="1">Cytoplasm</location>
    </subcellularLocation>
</comment>